<protein>
    <submittedName>
        <fullName evidence="2">Uncharacterized protein</fullName>
    </submittedName>
</protein>
<sequence>MPYGLTRFRATVVKPFRKEEDVQDFPENKFDYDSGSEQEFSDSNKEYVPSNDSDGTITEKLQPTPAKRGRGRPKGSVNRPKIVQVMRKMIQLAQLILKTS</sequence>
<feature type="region of interest" description="Disordered" evidence="1">
    <location>
        <begin position="24"/>
        <end position="80"/>
    </location>
</feature>
<dbReference type="EMBL" id="MCFK01004128">
    <property type="protein sequence ID" value="RKF61523.1"/>
    <property type="molecule type" value="Genomic_DNA"/>
</dbReference>
<organism evidence="2 3">
    <name type="scientific">Erysiphe neolycopersici</name>
    <dbReference type="NCBI Taxonomy" id="212602"/>
    <lineage>
        <taxon>Eukaryota</taxon>
        <taxon>Fungi</taxon>
        <taxon>Dikarya</taxon>
        <taxon>Ascomycota</taxon>
        <taxon>Pezizomycotina</taxon>
        <taxon>Leotiomycetes</taxon>
        <taxon>Erysiphales</taxon>
        <taxon>Erysiphaceae</taxon>
        <taxon>Erysiphe</taxon>
    </lineage>
</organism>
<proteinExistence type="predicted"/>
<reference evidence="2 3" key="1">
    <citation type="journal article" date="2018" name="BMC Genomics">
        <title>Comparative genome analyses reveal sequence features reflecting distinct modes of host-adaptation between dicot and monocot powdery mildew.</title>
        <authorList>
            <person name="Wu Y."/>
            <person name="Ma X."/>
            <person name="Pan Z."/>
            <person name="Kale S.D."/>
            <person name="Song Y."/>
            <person name="King H."/>
            <person name="Zhang Q."/>
            <person name="Presley C."/>
            <person name="Deng X."/>
            <person name="Wei C.I."/>
            <person name="Xiao S."/>
        </authorList>
    </citation>
    <scope>NUCLEOTIDE SEQUENCE [LARGE SCALE GENOMIC DNA]</scope>
    <source>
        <strain evidence="2">UMSG2</strain>
    </source>
</reference>
<comment type="caution">
    <text evidence="2">The sequence shown here is derived from an EMBL/GenBank/DDBJ whole genome shotgun (WGS) entry which is preliminary data.</text>
</comment>
<evidence type="ECO:0000256" key="1">
    <source>
        <dbReference type="SAM" id="MobiDB-lite"/>
    </source>
</evidence>
<dbReference type="OrthoDB" id="4948765at2759"/>
<name>A0A420HVP3_9PEZI</name>
<evidence type="ECO:0000313" key="2">
    <source>
        <dbReference type="EMBL" id="RKF61523.1"/>
    </source>
</evidence>
<gene>
    <name evidence="2" type="ORF">OnM2_041056</name>
</gene>
<keyword evidence="3" id="KW-1185">Reference proteome</keyword>
<evidence type="ECO:0000313" key="3">
    <source>
        <dbReference type="Proteomes" id="UP000286134"/>
    </source>
</evidence>
<dbReference type="Proteomes" id="UP000286134">
    <property type="component" value="Unassembled WGS sequence"/>
</dbReference>
<accession>A0A420HVP3</accession>
<feature type="compositionally biased region" description="Polar residues" evidence="1">
    <location>
        <begin position="50"/>
        <end position="61"/>
    </location>
</feature>
<dbReference type="AlphaFoldDB" id="A0A420HVP3"/>